<feature type="domain" description="GS catalytic" evidence="5">
    <location>
        <begin position="114"/>
        <end position="450"/>
    </location>
</feature>
<name>A0A378TSG4_9MYCO</name>
<dbReference type="InterPro" id="IPR014746">
    <property type="entry name" value="Gln_synth/guanido_kin_cat_dom"/>
</dbReference>
<keyword evidence="7" id="KW-1185">Reference proteome</keyword>
<dbReference type="RefSeq" id="WP_115281250.1">
    <property type="nucleotide sequence ID" value="NZ_AP022600.1"/>
</dbReference>
<sequence>MTATPAPSASLAQLDANGVVTVLGTVVNPAGLTHAKTVPVMRTNAFADPGLGASPVWHGFAIDQAGIAFTGDIGVVGDQRIRIDLTALRVLGDGWAWAPGDFYTQDGQRVPQCSRGVLTGVEERLAEHGLTAQVGHELEFVLVGNDGDALPTRAWAQYGLAGVLEYEGFIREVTTAATAAGVGIEQFHPEYGGNQFELSLRPRTPVAAADHVVLARIIISRVARAHGLRVSFSPVPFAGAVGSGAHQHFSLSRDDVPLFSGGDGPHGMTPQGQAAAAGVLAGLPQAQGVFSGSVLSGLRMQPGHWAGAYACWGVENREAAVRFLTGGPANPHGANVEVKIVDPSANPYFATAAILGLALDGIDRSATLPGETTVDPATQTAEQRAAAATVQLSDSQATVIDALDSSALVRGILGDPAVDALVAVRRYEIEHFGALPADELAARFRLAWSL</sequence>
<evidence type="ECO:0000256" key="3">
    <source>
        <dbReference type="PROSITE-ProRule" id="PRU01331"/>
    </source>
</evidence>
<dbReference type="GO" id="GO:0004356">
    <property type="term" value="F:glutamine synthetase activity"/>
    <property type="evidence" value="ECO:0007669"/>
    <property type="project" value="UniProtKB-EC"/>
</dbReference>
<comment type="similarity">
    <text evidence="1 3 4">Belongs to the glutamine synthetase family.</text>
</comment>
<dbReference type="InterPro" id="IPR036651">
    <property type="entry name" value="Gln_synt_N_sf"/>
</dbReference>
<protein>
    <submittedName>
        <fullName evidence="6">Glutamine synthetase</fullName>
        <ecNumber evidence="6">6.3.1.2</ecNumber>
    </submittedName>
</protein>
<gene>
    <name evidence="6" type="primary">glnA_6</name>
    <name evidence="6" type="ORF">NCTC10821_06145</name>
</gene>
<evidence type="ECO:0000313" key="7">
    <source>
        <dbReference type="Proteomes" id="UP000254978"/>
    </source>
</evidence>
<dbReference type="EMBL" id="UGQT01000001">
    <property type="protein sequence ID" value="STZ62576.1"/>
    <property type="molecule type" value="Genomic_DNA"/>
</dbReference>
<dbReference type="PANTHER" id="PTHR43785">
    <property type="entry name" value="GAMMA-GLUTAMYLPUTRESCINE SYNTHETASE"/>
    <property type="match status" value="1"/>
</dbReference>
<dbReference type="PROSITE" id="PS51987">
    <property type="entry name" value="GS_CATALYTIC"/>
    <property type="match status" value="1"/>
</dbReference>
<dbReference type="Gene3D" id="3.30.590.10">
    <property type="entry name" value="Glutamine synthetase/guanido kinase, catalytic domain"/>
    <property type="match status" value="1"/>
</dbReference>
<evidence type="ECO:0000256" key="4">
    <source>
        <dbReference type="RuleBase" id="RU000384"/>
    </source>
</evidence>
<evidence type="ECO:0000259" key="5">
    <source>
        <dbReference type="PROSITE" id="PS51987"/>
    </source>
</evidence>
<accession>A0A378TSG4</accession>
<evidence type="ECO:0000256" key="1">
    <source>
        <dbReference type="ARBA" id="ARBA00009897"/>
    </source>
</evidence>
<organism evidence="6 7">
    <name type="scientific">Mycolicibacterium tokaiense</name>
    <dbReference type="NCBI Taxonomy" id="39695"/>
    <lineage>
        <taxon>Bacteria</taxon>
        <taxon>Bacillati</taxon>
        <taxon>Actinomycetota</taxon>
        <taxon>Actinomycetes</taxon>
        <taxon>Mycobacteriales</taxon>
        <taxon>Mycobacteriaceae</taxon>
        <taxon>Mycolicibacterium</taxon>
    </lineage>
</organism>
<evidence type="ECO:0000313" key="6">
    <source>
        <dbReference type="EMBL" id="STZ62576.1"/>
    </source>
</evidence>
<dbReference type="SUPFAM" id="SSF55931">
    <property type="entry name" value="Glutamine synthetase/guanido kinase"/>
    <property type="match status" value="1"/>
</dbReference>
<dbReference type="SMART" id="SM01230">
    <property type="entry name" value="Gln-synt_C"/>
    <property type="match status" value="1"/>
</dbReference>
<dbReference type="AlphaFoldDB" id="A0A378TSG4"/>
<dbReference type="Proteomes" id="UP000254978">
    <property type="component" value="Unassembled WGS sequence"/>
</dbReference>
<dbReference type="GO" id="GO:0006542">
    <property type="term" value="P:glutamine biosynthetic process"/>
    <property type="evidence" value="ECO:0007669"/>
    <property type="project" value="InterPro"/>
</dbReference>
<proteinExistence type="inferred from homology"/>
<dbReference type="Gene3D" id="3.10.20.70">
    <property type="entry name" value="Glutamine synthetase, N-terminal domain"/>
    <property type="match status" value="1"/>
</dbReference>
<dbReference type="PANTHER" id="PTHR43785:SF12">
    <property type="entry name" value="TYPE-1 GLUTAMINE SYNTHETASE 2"/>
    <property type="match status" value="1"/>
</dbReference>
<dbReference type="Pfam" id="PF00120">
    <property type="entry name" value="Gln-synt_C"/>
    <property type="match status" value="1"/>
</dbReference>
<evidence type="ECO:0000256" key="2">
    <source>
        <dbReference type="ARBA" id="ARBA00022598"/>
    </source>
</evidence>
<dbReference type="EC" id="6.3.1.2" evidence="6"/>
<reference evidence="6 7" key="1">
    <citation type="submission" date="2018-06" db="EMBL/GenBank/DDBJ databases">
        <authorList>
            <consortium name="Pathogen Informatics"/>
            <person name="Doyle S."/>
        </authorList>
    </citation>
    <scope>NUCLEOTIDE SEQUENCE [LARGE SCALE GENOMIC DNA]</scope>
    <source>
        <strain evidence="6 7">NCTC10821</strain>
    </source>
</reference>
<keyword evidence="2 6" id="KW-0436">Ligase</keyword>
<dbReference type="OrthoDB" id="3277468at2"/>
<dbReference type="InterPro" id="IPR008146">
    <property type="entry name" value="Gln_synth_cat_dom"/>
</dbReference>